<dbReference type="EMBL" id="LKMD01000107">
    <property type="protein sequence ID" value="PIA90396.1"/>
    <property type="molecule type" value="Genomic_DNA"/>
</dbReference>
<reference evidence="8 10" key="2">
    <citation type="submission" date="2023-09" db="EMBL/GenBank/DDBJ databases">
        <title>Complete-Gapless Cercospora beticola genome.</title>
        <authorList>
            <person name="Wyatt N.A."/>
            <person name="Spanner R.E."/>
            <person name="Bolton M.D."/>
        </authorList>
    </citation>
    <scope>NUCLEOTIDE SEQUENCE [LARGE SCALE GENOMIC DNA]</scope>
    <source>
        <strain evidence="8">Cb09-40</strain>
    </source>
</reference>
<evidence type="ECO:0000256" key="5">
    <source>
        <dbReference type="SAM" id="Phobius"/>
    </source>
</evidence>
<dbReference type="Proteomes" id="UP000230605">
    <property type="component" value="Chromosome 9"/>
</dbReference>
<evidence type="ECO:0000259" key="6">
    <source>
        <dbReference type="Pfam" id="PF01284"/>
    </source>
</evidence>
<evidence type="ECO:0000256" key="4">
    <source>
        <dbReference type="ARBA" id="ARBA00023136"/>
    </source>
</evidence>
<dbReference type="Pfam" id="PF01284">
    <property type="entry name" value="MARVEL"/>
    <property type="match status" value="1"/>
</dbReference>
<dbReference type="Proteomes" id="UP001302367">
    <property type="component" value="Chromosome 9"/>
</dbReference>
<dbReference type="EMBL" id="CP134192">
    <property type="protein sequence ID" value="WPB07775.1"/>
    <property type="molecule type" value="Genomic_DNA"/>
</dbReference>
<keyword evidence="4 5" id="KW-0472">Membrane</keyword>
<keyword evidence="2 5" id="KW-0812">Transmembrane</keyword>
<evidence type="ECO:0000256" key="2">
    <source>
        <dbReference type="ARBA" id="ARBA00022692"/>
    </source>
</evidence>
<feature type="transmembrane region" description="Helical" evidence="5">
    <location>
        <begin position="126"/>
        <end position="146"/>
    </location>
</feature>
<name>A0A2G5HCV6_CERBT</name>
<evidence type="ECO:0000313" key="8">
    <source>
        <dbReference type="EMBL" id="WPB07775.1"/>
    </source>
</evidence>
<proteinExistence type="predicted"/>
<keyword evidence="3 5" id="KW-1133">Transmembrane helix</keyword>
<feature type="domain" description="MARVEL" evidence="6">
    <location>
        <begin position="8"/>
        <end position="138"/>
    </location>
</feature>
<dbReference type="GO" id="GO:0016020">
    <property type="term" value="C:membrane"/>
    <property type="evidence" value="ECO:0007669"/>
    <property type="project" value="UniProtKB-SubCell"/>
</dbReference>
<dbReference type="InterPro" id="IPR008253">
    <property type="entry name" value="Marvel"/>
</dbReference>
<sequence>MQKSTLGLLAARAFQLLFAVVLLGVGVSFVRDINYARRVCDFNDINCQFGRLPSSSYFAAFTGAWGLLDGLVGLVGAFVSALPWIVVIVFDALAAIFYIAAGINLAVLRSNFGTCGDLCTKWTTTIAFSFLGLIITVVIIPLVFFARRRA</sequence>
<comment type="subcellular location">
    <subcellularLocation>
        <location evidence="1">Membrane</location>
        <topology evidence="1">Multi-pass membrane protein</topology>
    </subcellularLocation>
</comment>
<feature type="transmembrane region" description="Helical" evidence="5">
    <location>
        <begin position="84"/>
        <end position="106"/>
    </location>
</feature>
<feature type="transmembrane region" description="Helical" evidence="5">
    <location>
        <begin position="56"/>
        <end position="77"/>
    </location>
</feature>
<evidence type="ECO:0000313" key="10">
    <source>
        <dbReference type="Proteomes" id="UP001302367"/>
    </source>
</evidence>
<evidence type="ECO:0000313" key="9">
    <source>
        <dbReference type="Proteomes" id="UP000230605"/>
    </source>
</evidence>
<protein>
    <recommendedName>
        <fullName evidence="6">MARVEL domain-containing protein</fullName>
    </recommendedName>
</protein>
<evidence type="ECO:0000256" key="3">
    <source>
        <dbReference type="ARBA" id="ARBA00022989"/>
    </source>
</evidence>
<gene>
    <name evidence="7" type="ORF">CB0940_10889</name>
    <name evidence="8" type="ORF">RHO25_012439</name>
</gene>
<evidence type="ECO:0000313" key="7">
    <source>
        <dbReference type="EMBL" id="PIA90396.1"/>
    </source>
</evidence>
<accession>A0A2G5HCV6</accession>
<reference evidence="7 9" key="1">
    <citation type="submission" date="2015-10" db="EMBL/GenBank/DDBJ databases">
        <title>The cercosporin biosynthetic gene cluster was horizontally transferred to several fungal lineages and shown to be expanded in Cercospora beticola based on microsynteny with recipient genomes.</title>
        <authorList>
            <person name="De Jonge R."/>
            <person name="Ebert M.K."/>
            <person name="Suttle J.C."/>
            <person name="Jurick Ii W.M."/>
            <person name="Secor G.A."/>
            <person name="Thomma B.P."/>
            <person name="Van De Peer Y."/>
            <person name="Bolton M.D."/>
        </authorList>
    </citation>
    <scope>NUCLEOTIDE SEQUENCE [LARGE SCALE GENOMIC DNA]</scope>
    <source>
        <strain evidence="7 9">09-40</strain>
    </source>
</reference>
<dbReference type="OrthoDB" id="2017497at2759"/>
<dbReference type="AlphaFoldDB" id="A0A2G5HCV6"/>
<evidence type="ECO:0000256" key="1">
    <source>
        <dbReference type="ARBA" id="ARBA00004141"/>
    </source>
</evidence>
<organism evidence="7 9">
    <name type="scientific">Cercospora beticola</name>
    <name type="common">Sugarbeet leaf spot fungus</name>
    <dbReference type="NCBI Taxonomy" id="122368"/>
    <lineage>
        <taxon>Eukaryota</taxon>
        <taxon>Fungi</taxon>
        <taxon>Dikarya</taxon>
        <taxon>Ascomycota</taxon>
        <taxon>Pezizomycotina</taxon>
        <taxon>Dothideomycetes</taxon>
        <taxon>Dothideomycetidae</taxon>
        <taxon>Mycosphaerellales</taxon>
        <taxon>Mycosphaerellaceae</taxon>
        <taxon>Cercospora</taxon>
    </lineage>
</organism>
<keyword evidence="10" id="KW-1185">Reference proteome</keyword>